<evidence type="ECO:0000256" key="7">
    <source>
        <dbReference type="ARBA" id="ARBA00022993"/>
    </source>
</evidence>
<proteinExistence type="inferred from homology"/>
<feature type="binding site" evidence="8">
    <location>
        <begin position="18"/>
        <end position="23"/>
    </location>
    <ligand>
        <name>ATP</name>
        <dbReference type="ChEBI" id="CHEBI:30616"/>
    </ligand>
</feature>
<keyword evidence="6 8" id="KW-0067">ATP-binding</keyword>
<dbReference type="CDD" id="cd02022">
    <property type="entry name" value="DPCK"/>
    <property type="match status" value="1"/>
</dbReference>
<evidence type="ECO:0000256" key="1">
    <source>
        <dbReference type="ARBA" id="ARBA00009018"/>
    </source>
</evidence>
<evidence type="ECO:0000256" key="8">
    <source>
        <dbReference type="HAMAP-Rule" id="MF_00376"/>
    </source>
</evidence>
<evidence type="ECO:0000256" key="2">
    <source>
        <dbReference type="ARBA" id="ARBA00022490"/>
    </source>
</evidence>
<keyword evidence="5 8" id="KW-0418">Kinase</keyword>
<organism evidence="10 11">
    <name type="scientific">Macrococcoides goetzii</name>
    <dbReference type="NCBI Taxonomy" id="1891097"/>
    <lineage>
        <taxon>Bacteria</taxon>
        <taxon>Bacillati</taxon>
        <taxon>Bacillota</taxon>
        <taxon>Bacilli</taxon>
        <taxon>Bacillales</taxon>
        <taxon>Staphylococcaceae</taxon>
        <taxon>Macrococcoides</taxon>
    </lineage>
</organism>
<dbReference type="EMBL" id="MJBI02000001">
    <property type="protein sequence ID" value="RAI82242.1"/>
    <property type="molecule type" value="Genomic_DNA"/>
</dbReference>
<sequence length="202" mass="22297">MSKVGVNVTVIGLTGGIASGKSTVAKYLADNGFIIVDADIASRKAVEAGSSGLEEIRTVFGDGVIQEDGTLNRKALGEIIFKDKNQREKLNAIVHPRVRDIMEAEKEAGLALDKPVVMDIPLLFENRLEHTVDEVWVVYVPKEVQIERLMARNQLSLEEAVSRVSSQLSIEEKKQKADKVIDNSGSLQSLYHQLELLIQPYV</sequence>
<keyword evidence="4 8" id="KW-0547">Nucleotide-binding</keyword>
<dbReference type="GO" id="GO:0005737">
    <property type="term" value="C:cytoplasm"/>
    <property type="evidence" value="ECO:0007669"/>
    <property type="project" value="UniProtKB-SubCell"/>
</dbReference>
<dbReference type="SUPFAM" id="SSF52540">
    <property type="entry name" value="P-loop containing nucleoside triphosphate hydrolases"/>
    <property type="match status" value="1"/>
</dbReference>
<dbReference type="PANTHER" id="PTHR10695">
    <property type="entry name" value="DEPHOSPHO-COA KINASE-RELATED"/>
    <property type="match status" value="1"/>
</dbReference>
<dbReference type="InterPro" id="IPR027417">
    <property type="entry name" value="P-loop_NTPase"/>
</dbReference>
<evidence type="ECO:0000256" key="3">
    <source>
        <dbReference type="ARBA" id="ARBA00022679"/>
    </source>
</evidence>
<accession>A0A2G5NP28</accession>
<comment type="function">
    <text evidence="8">Catalyzes the phosphorylation of the 3'-hydroxyl group of dephosphocoenzyme A to form coenzyme A.</text>
</comment>
<dbReference type="Pfam" id="PF01121">
    <property type="entry name" value="CoaE"/>
    <property type="match status" value="1"/>
</dbReference>
<gene>
    <name evidence="8" type="primary">coaE</name>
    <name evidence="10" type="ORF">BFS35_000745</name>
</gene>
<comment type="catalytic activity">
    <reaction evidence="8">
        <text>3'-dephospho-CoA + ATP = ADP + CoA + H(+)</text>
        <dbReference type="Rhea" id="RHEA:18245"/>
        <dbReference type="ChEBI" id="CHEBI:15378"/>
        <dbReference type="ChEBI" id="CHEBI:30616"/>
        <dbReference type="ChEBI" id="CHEBI:57287"/>
        <dbReference type="ChEBI" id="CHEBI:57328"/>
        <dbReference type="ChEBI" id="CHEBI:456216"/>
        <dbReference type="EC" id="2.7.1.24"/>
    </reaction>
</comment>
<dbReference type="PANTHER" id="PTHR10695:SF46">
    <property type="entry name" value="BIFUNCTIONAL COENZYME A SYNTHASE-RELATED"/>
    <property type="match status" value="1"/>
</dbReference>
<keyword evidence="7 8" id="KW-0173">Coenzyme A biosynthesis</keyword>
<name>A0A2G5NP28_9STAP</name>
<evidence type="ECO:0000313" key="11">
    <source>
        <dbReference type="Proteomes" id="UP000229523"/>
    </source>
</evidence>
<keyword evidence="3 8" id="KW-0808">Transferase</keyword>
<dbReference type="HAMAP" id="MF_00376">
    <property type="entry name" value="Dephospho_CoA_kinase"/>
    <property type="match status" value="1"/>
</dbReference>
<dbReference type="EC" id="2.7.1.24" evidence="8 9"/>
<dbReference type="FunFam" id="3.40.50.300:FF:000991">
    <property type="entry name" value="Dephospho-CoA kinase"/>
    <property type="match status" value="1"/>
</dbReference>
<comment type="similarity">
    <text evidence="1 8">Belongs to the CoaE family.</text>
</comment>
<dbReference type="AlphaFoldDB" id="A0A2G5NP28"/>
<keyword evidence="11" id="KW-1185">Reference proteome</keyword>
<dbReference type="Gene3D" id="3.40.50.300">
    <property type="entry name" value="P-loop containing nucleotide triphosphate hydrolases"/>
    <property type="match status" value="1"/>
</dbReference>
<protein>
    <recommendedName>
        <fullName evidence="8 9">Dephospho-CoA kinase</fullName>
        <ecNumber evidence="8 9">2.7.1.24</ecNumber>
    </recommendedName>
    <alternativeName>
        <fullName evidence="8">Dephosphocoenzyme A kinase</fullName>
    </alternativeName>
</protein>
<comment type="pathway">
    <text evidence="8">Cofactor biosynthesis; coenzyme A biosynthesis; CoA from (R)-pantothenate: step 5/5.</text>
</comment>
<reference evidence="10 11" key="1">
    <citation type="journal article" date="2018" name="Front. Microbiol.">
        <title>Description and Comparative Genomics of Macrococcus caseolyticus subsp. hominis subsp. nov., Macrococcus goetzii sp. nov., Macrococcus epidermidis sp. nov., and Macrococcus bohemicus sp. nov., Novel Macrococci From Human Clinical Material With Virulence Potential and Suspected Uptake of Foreign DNA by Natural Transformation.</title>
        <authorList>
            <person name="Maslanova I."/>
            <person name="Wertheimer Z."/>
            <person name="Sedlacek I."/>
            <person name="Svec P."/>
            <person name="Indrakova A."/>
            <person name="Kovarovic V."/>
            <person name="Schumann P."/>
            <person name="Sproer C."/>
            <person name="Kralova S."/>
            <person name="Sedo O."/>
            <person name="Kristofova L."/>
            <person name="Vrbovska V."/>
            <person name="Fuzik T."/>
            <person name="Petras P."/>
            <person name="Zdrahal Z."/>
            <person name="Ruzickova V."/>
            <person name="Doskar J."/>
            <person name="Pantucek R."/>
        </authorList>
    </citation>
    <scope>NUCLEOTIDE SEQUENCE [LARGE SCALE GENOMIC DNA]</scope>
    <source>
        <strain evidence="10 11">CCM 4927</strain>
    </source>
</reference>
<evidence type="ECO:0000256" key="6">
    <source>
        <dbReference type="ARBA" id="ARBA00022840"/>
    </source>
</evidence>
<dbReference type="GO" id="GO:0004140">
    <property type="term" value="F:dephospho-CoA kinase activity"/>
    <property type="evidence" value="ECO:0007669"/>
    <property type="project" value="UniProtKB-UniRule"/>
</dbReference>
<evidence type="ECO:0000256" key="5">
    <source>
        <dbReference type="ARBA" id="ARBA00022777"/>
    </source>
</evidence>
<evidence type="ECO:0000313" key="10">
    <source>
        <dbReference type="EMBL" id="RAI82242.1"/>
    </source>
</evidence>
<dbReference type="PROSITE" id="PS51219">
    <property type="entry name" value="DPCK"/>
    <property type="match status" value="1"/>
</dbReference>
<evidence type="ECO:0000256" key="4">
    <source>
        <dbReference type="ARBA" id="ARBA00022741"/>
    </source>
</evidence>
<keyword evidence="2 8" id="KW-0963">Cytoplasm</keyword>
<dbReference type="GO" id="GO:0005524">
    <property type="term" value="F:ATP binding"/>
    <property type="evidence" value="ECO:0007669"/>
    <property type="project" value="UniProtKB-UniRule"/>
</dbReference>
<dbReference type="UniPathway" id="UPA00241">
    <property type="reaction ID" value="UER00356"/>
</dbReference>
<dbReference type="GO" id="GO:0015937">
    <property type="term" value="P:coenzyme A biosynthetic process"/>
    <property type="evidence" value="ECO:0007669"/>
    <property type="project" value="UniProtKB-UniRule"/>
</dbReference>
<comment type="caution">
    <text evidence="10">The sequence shown here is derived from an EMBL/GenBank/DDBJ whole genome shotgun (WGS) entry which is preliminary data.</text>
</comment>
<evidence type="ECO:0000256" key="9">
    <source>
        <dbReference type="NCBIfam" id="TIGR00152"/>
    </source>
</evidence>
<dbReference type="NCBIfam" id="TIGR00152">
    <property type="entry name" value="dephospho-CoA kinase"/>
    <property type="match status" value="1"/>
</dbReference>
<dbReference type="RefSeq" id="WP_099579937.1">
    <property type="nucleotide sequence ID" value="NZ_MJBI02000001.1"/>
</dbReference>
<dbReference type="Proteomes" id="UP000229523">
    <property type="component" value="Unassembled WGS sequence"/>
</dbReference>
<dbReference type="InterPro" id="IPR001977">
    <property type="entry name" value="Depp_CoAkinase"/>
</dbReference>
<comment type="subcellular location">
    <subcellularLocation>
        <location evidence="8">Cytoplasm</location>
    </subcellularLocation>
</comment>